<gene>
    <name evidence="4" type="ORF">GCM10010249_00590</name>
</gene>
<dbReference type="Gene3D" id="3.10.180.10">
    <property type="entry name" value="2,3-Dihydroxybiphenyl 1,2-Dioxygenase, domain 1"/>
    <property type="match status" value="1"/>
</dbReference>
<dbReference type="InterPro" id="IPR037523">
    <property type="entry name" value="VOC_core"/>
</dbReference>
<dbReference type="Proteomes" id="UP000654123">
    <property type="component" value="Unassembled WGS sequence"/>
</dbReference>
<evidence type="ECO:0000256" key="2">
    <source>
        <dbReference type="ARBA" id="ARBA00022723"/>
    </source>
</evidence>
<dbReference type="SUPFAM" id="SSF54593">
    <property type="entry name" value="Glyoxalase/Bleomycin resistance protein/Dihydroxybiphenyl dioxygenase"/>
    <property type="match status" value="1"/>
</dbReference>
<proteinExistence type="inferred from homology"/>
<protein>
    <submittedName>
        <fullName evidence="4">Methylmalonyl-CoA epimerase</fullName>
    </submittedName>
</protein>
<dbReference type="PANTHER" id="PTHR43048:SF3">
    <property type="entry name" value="METHYLMALONYL-COA EPIMERASE, MITOCHONDRIAL"/>
    <property type="match status" value="1"/>
</dbReference>
<dbReference type="GO" id="GO:0046491">
    <property type="term" value="P:L-methylmalonyl-CoA metabolic process"/>
    <property type="evidence" value="ECO:0007669"/>
    <property type="project" value="TreeGrafter"/>
</dbReference>
<sequence>MTARTLRNRPVERCTVRMLTRIDHIGIACFDLDKTVEFYRSTYGFEVFHTEVNEEQGVREAMLKINETSDGGASYLQLLEPTREDSTVAKWLAKNGEGVHHIAFGTADVDGVAADVRGKGVRVLYDEPRRGSMGSRITFLHPKDCHGVLTELVTSAEPSSAEH</sequence>
<accession>A0A918ATX3</accession>
<dbReference type="InterPro" id="IPR017515">
    <property type="entry name" value="MeMalonyl-CoA_epimerase"/>
</dbReference>
<keyword evidence="5" id="KW-1185">Reference proteome</keyword>
<dbReference type="InterPro" id="IPR051785">
    <property type="entry name" value="MMCE/EMCE_epimerase"/>
</dbReference>
<reference evidence="4" key="1">
    <citation type="journal article" date="2014" name="Int. J. Syst. Evol. Microbiol.">
        <title>Complete genome sequence of Corynebacterium casei LMG S-19264T (=DSM 44701T), isolated from a smear-ripened cheese.</title>
        <authorList>
            <consortium name="US DOE Joint Genome Institute (JGI-PGF)"/>
            <person name="Walter F."/>
            <person name="Albersmeier A."/>
            <person name="Kalinowski J."/>
            <person name="Ruckert C."/>
        </authorList>
    </citation>
    <scope>NUCLEOTIDE SEQUENCE</scope>
    <source>
        <strain evidence="4">JCM 4335</strain>
    </source>
</reference>
<dbReference type="AlphaFoldDB" id="A0A918ATX3"/>
<evidence type="ECO:0000259" key="3">
    <source>
        <dbReference type="PROSITE" id="PS51819"/>
    </source>
</evidence>
<organism evidence="4 5">
    <name type="scientific">Streptomyces roseolilacinus</name>
    <dbReference type="NCBI Taxonomy" id="66904"/>
    <lineage>
        <taxon>Bacteria</taxon>
        <taxon>Bacillati</taxon>
        <taxon>Actinomycetota</taxon>
        <taxon>Actinomycetes</taxon>
        <taxon>Kitasatosporales</taxon>
        <taxon>Streptomycetaceae</taxon>
        <taxon>Streptomyces</taxon>
    </lineage>
</organism>
<dbReference type="GO" id="GO:0004493">
    <property type="term" value="F:methylmalonyl-CoA epimerase activity"/>
    <property type="evidence" value="ECO:0007669"/>
    <property type="project" value="TreeGrafter"/>
</dbReference>
<feature type="domain" description="VOC" evidence="3">
    <location>
        <begin position="21"/>
        <end position="155"/>
    </location>
</feature>
<dbReference type="NCBIfam" id="TIGR03081">
    <property type="entry name" value="metmalonyl_epim"/>
    <property type="match status" value="1"/>
</dbReference>
<dbReference type="FunFam" id="3.10.180.10:FF:000017">
    <property type="entry name" value="Methylmalonyl-CoA epimerase /ethylmalonyl-CoA epimerase"/>
    <property type="match status" value="1"/>
</dbReference>
<dbReference type="Pfam" id="PF13669">
    <property type="entry name" value="Glyoxalase_4"/>
    <property type="match status" value="1"/>
</dbReference>
<dbReference type="PANTHER" id="PTHR43048">
    <property type="entry name" value="METHYLMALONYL-COA EPIMERASE"/>
    <property type="match status" value="1"/>
</dbReference>
<dbReference type="GO" id="GO:0046872">
    <property type="term" value="F:metal ion binding"/>
    <property type="evidence" value="ECO:0007669"/>
    <property type="project" value="UniProtKB-KW"/>
</dbReference>
<keyword evidence="2" id="KW-0479">Metal-binding</keyword>
<name>A0A918ATX3_9ACTN</name>
<dbReference type="PROSITE" id="PS51819">
    <property type="entry name" value="VOC"/>
    <property type="match status" value="1"/>
</dbReference>
<reference evidence="4" key="2">
    <citation type="submission" date="2020-09" db="EMBL/GenBank/DDBJ databases">
        <authorList>
            <person name="Sun Q."/>
            <person name="Ohkuma M."/>
        </authorList>
    </citation>
    <scope>NUCLEOTIDE SEQUENCE</scope>
    <source>
        <strain evidence="4">JCM 4335</strain>
    </source>
</reference>
<evidence type="ECO:0000256" key="1">
    <source>
        <dbReference type="ARBA" id="ARBA00009308"/>
    </source>
</evidence>
<dbReference type="InterPro" id="IPR029068">
    <property type="entry name" value="Glyas_Bleomycin-R_OHBP_Dase"/>
</dbReference>
<dbReference type="CDD" id="cd07249">
    <property type="entry name" value="MMCE"/>
    <property type="match status" value="1"/>
</dbReference>
<comment type="caution">
    <text evidence="4">The sequence shown here is derived from an EMBL/GenBank/DDBJ whole genome shotgun (WGS) entry which is preliminary data.</text>
</comment>
<comment type="similarity">
    <text evidence="1">Belongs to the methylmalonyl-CoA epimerase family.</text>
</comment>
<dbReference type="EMBL" id="BMSV01000001">
    <property type="protein sequence ID" value="GGP87290.1"/>
    <property type="molecule type" value="Genomic_DNA"/>
</dbReference>
<evidence type="ECO:0000313" key="4">
    <source>
        <dbReference type="EMBL" id="GGP87290.1"/>
    </source>
</evidence>
<evidence type="ECO:0000313" key="5">
    <source>
        <dbReference type="Proteomes" id="UP000654123"/>
    </source>
</evidence>